<keyword evidence="6" id="KW-1185">Reference proteome</keyword>
<dbReference type="InterPro" id="IPR019039">
    <property type="entry name" value="T4-Rnl1-like_N"/>
</dbReference>
<evidence type="ECO:0000259" key="2">
    <source>
        <dbReference type="Pfam" id="PF08302"/>
    </source>
</evidence>
<gene>
    <name evidence="5" type="ORF">DFH08DRAFT_793640</name>
</gene>
<dbReference type="GO" id="GO:0005524">
    <property type="term" value="F:ATP binding"/>
    <property type="evidence" value="ECO:0007669"/>
    <property type="project" value="InterPro"/>
</dbReference>
<comment type="caution">
    <text evidence="5">The sequence shown here is derived from an EMBL/GenBank/DDBJ whole genome shotgun (WGS) entry which is preliminary data.</text>
</comment>
<dbReference type="Proteomes" id="UP001218218">
    <property type="component" value="Unassembled WGS sequence"/>
</dbReference>
<dbReference type="PANTHER" id="PTHR32004">
    <property type="entry name" value="TRNA LIGASE"/>
    <property type="match status" value="1"/>
</dbReference>
<dbReference type="InterPro" id="IPR027417">
    <property type="entry name" value="P-loop_NTPase"/>
</dbReference>
<dbReference type="PANTHER" id="PTHR32004:SF1">
    <property type="entry name" value="TRNA LIGASE"/>
    <property type="match status" value="1"/>
</dbReference>
<feature type="compositionally biased region" description="Low complexity" evidence="1">
    <location>
        <begin position="163"/>
        <end position="179"/>
    </location>
</feature>
<organism evidence="5 6">
    <name type="scientific">Mycena albidolilacea</name>
    <dbReference type="NCBI Taxonomy" id="1033008"/>
    <lineage>
        <taxon>Eukaryota</taxon>
        <taxon>Fungi</taxon>
        <taxon>Dikarya</taxon>
        <taxon>Basidiomycota</taxon>
        <taxon>Agaricomycotina</taxon>
        <taxon>Agaricomycetes</taxon>
        <taxon>Agaricomycetidae</taxon>
        <taxon>Agaricales</taxon>
        <taxon>Marasmiineae</taxon>
        <taxon>Mycenaceae</taxon>
        <taxon>Mycena</taxon>
    </lineage>
</organism>
<name>A0AAD6Z2M3_9AGAR</name>
<keyword evidence="5" id="KW-0436">Ligase</keyword>
<feature type="domain" description="tRNA ligase phosphodiesterase" evidence="2">
    <location>
        <begin position="646"/>
        <end position="857"/>
    </location>
</feature>
<dbReference type="Pfam" id="PF08303">
    <property type="entry name" value="tRNA_lig_kinase"/>
    <property type="match status" value="1"/>
</dbReference>
<reference evidence="5" key="1">
    <citation type="submission" date="2023-03" db="EMBL/GenBank/DDBJ databases">
        <title>Massive genome expansion in bonnet fungi (Mycena s.s.) driven by repeated elements and novel gene families across ecological guilds.</title>
        <authorList>
            <consortium name="Lawrence Berkeley National Laboratory"/>
            <person name="Harder C.B."/>
            <person name="Miyauchi S."/>
            <person name="Viragh M."/>
            <person name="Kuo A."/>
            <person name="Thoen E."/>
            <person name="Andreopoulos B."/>
            <person name="Lu D."/>
            <person name="Skrede I."/>
            <person name="Drula E."/>
            <person name="Henrissat B."/>
            <person name="Morin E."/>
            <person name="Kohler A."/>
            <person name="Barry K."/>
            <person name="LaButti K."/>
            <person name="Morin E."/>
            <person name="Salamov A."/>
            <person name="Lipzen A."/>
            <person name="Mereny Z."/>
            <person name="Hegedus B."/>
            <person name="Baldrian P."/>
            <person name="Stursova M."/>
            <person name="Weitz H."/>
            <person name="Taylor A."/>
            <person name="Grigoriev I.V."/>
            <person name="Nagy L.G."/>
            <person name="Martin F."/>
            <person name="Kauserud H."/>
        </authorList>
    </citation>
    <scope>NUCLEOTIDE SEQUENCE</scope>
    <source>
        <strain evidence="5">CBHHK002</strain>
    </source>
</reference>
<dbReference type="Pfam" id="PF08302">
    <property type="entry name" value="tRNA_lig_CPD"/>
    <property type="match status" value="1"/>
</dbReference>
<evidence type="ECO:0000313" key="5">
    <source>
        <dbReference type="EMBL" id="KAJ7304654.1"/>
    </source>
</evidence>
<evidence type="ECO:0000256" key="1">
    <source>
        <dbReference type="SAM" id="MobiDB-lite"/>
    </source>
</evidence>
<feature type="compositionally biased region" description="Basic and acidic residues" evidence="1">
    <location>
        <begin position="659"/>
        <end position="677"/>
    </location>
</feature>
<evidence type="ECO:0000259" key="3">
    <source>
        <dbReference type="Pfam" id="PF08303"/>
    </source>
</evidence>
<accession>A0AAD6Z2M3</accession>
<protein>
    <submittedName>
        <fullName evidence="5">RNA ligase-domain-containing protein</fullName>
    </submittedName>
</protein>
<feature type="region of interest" description="Disordered" evidence="1">
    <location>
        <begin position="659"/>
        <end position="683"/>
    </location>
</feature>
<evidence type="ECO:0000313" key="6">
    <source>
        <dbReference type="Proteomes" id="UP001218218"/>
    </source>
</evidence>
<dbReference type="InterPro" id="IPR015965">
    <property type="entry name" value="tRNA_lig_PDEase"/>
</dbReference>
<evidence type="ECO:0000259" key="4">
    <source>
        <dbReference type="Pfam" id="PF09511"/>
    </source>
</evidence>
<dbReference type="GO" id="GO:0006388">
    <property type="term" value="P:tRNA splicing, via endonucleolytic cleavage and ligation"/>
    <property type="evidence" value="ECO:0007669"/>
    <property type="project" value="InterPro"/>
</dbReference>
<feature type="region of interest" description="Disordered" evidence="1">
    <location>
        <begin position="157"/>
        <end position="183"/>
    </location>
</feature>
<dbReference type="AlphaFoldDB" id="A0AAD6Z2M3"/>
<dbReference type="InterPro" id="IPR015966">
    <property type="entry name" value="tRNA_lig_kin_fungi"/>
</dbReference>
<dbReference type="Gene3D" id="3.40.50.300">
    <property type="entry name" value="P-loop containing nucleotide triphosphate hydrolases"/>
    <property type="match status" value="1"/>
</dbReference>
<feature type="domain" description="tRNA ligase kinase" evidence="3">
    <location>
        <begin position="457"/>
        <end position="599"/>
    </location>
</feature>
<proteinExistence type="predicted"/>
<dbReference type="SUPFAM" id="SSF52540">
    <property type="entry name" value="P-loop containing nucleoside triphosphate hydrolases"/>
    <property type="match status" value="1"/>
</dbReference>
<feature type="domain" description="T4 RNA ligase 1-like N-terminal" evidence="4">
    <location>
        <begin position="70"/>
        <end position="345"/>
    </location>
</feature>
<dbReference type="GO" id="GO:0005634">
    <property type="term" value="C:nucleus"/>
    <property type="evidence" value="ECO:0007669"/>
    <property type="project" value="TreeGrafter"/>
</dbReference>
<sequence>MANTASNTANTTPESDSALVARLHAVSAAKPKLIKSTLHPAPADPRIIVRSWKMDEFRYYDVPSPFPTLARGLFTVEVSGEGEDAKKKEGKKQHRIVARGYDKFFNIGEVPWTTWPALEAHTAPPYTLSLKSNGCIIFIAALTPTRILVTSKHSIGAVPGAKSTTQSTTSAATPGSSQPETLSHAQAGEAWLRKYLAKKGRTEAELAGRLWGEKWTAVAELCDDAFEEHVLPYSPEKTGLHLHGLNTSTSAFCTLPQETVDAFAEEWGFIRTASVVLGSVAEVRAFAERCANEEGGKWEGEAVEGFVVRTCATPRKGEGKRDLKAHPPYPPGSTLFFKIKFDEPYMMYRDWREVTRTLLRIHAKGTEPMSEQSVHKGKMRRPETKVYVRWVIGEIRRDPGSFDEWARGRGIIATRERFLEWLGTKEGQALLATAKEGKMPPPEVGGKEKGEAFEKTIIVPVAVPGCGKTAVSVALAHIFGFGHTQSDDVRAKKPATVFIKNVLGLLAKKGVDVVIADKNNHLTQHRTALRAAVAGRSPPVRLLALNWSLEGIPPATVHAVCASRIAARGENHQSLRPAEGAPREHEQVVWMFINKTEGLAEGEVDAVVEMPIVVGGENGEEPRGEGLEEAVRRAVEGVAGVLELPVPGEEKIREGVEKARGYAAQEKKPTEEKEKEKDKKKKAKGPRYFGLLPDVALDTLLAGPVAQEPSATALFEHLRKEKRVAVRPHVTVVHSKALEGAGAEAGAKELWERCAALDTFQDANKAAVFACTLGHVVWNDRVMAVTVDDVRLESEADGRRAGAEFVSKLPEEVRKRLHITVGTRNASVAPVEGKTLIEAWRAGKTSNGIKSLALDGVSAKAKIQGLFS</sequence>
<dbReference type="EMBL" id="JARIHO010000100">
    <property type="protein sequence ID" value="KAJ7304654.1"/>
    <property type="molecule type" value="Genomic_DNA"/>
</dbReference>
<dbReference type="Pfam" id="PF09511">
    <property type="entry name" value="RNA_lig_T4_1"/>
    <property type="match status" value="1"/>
</dbReference>
<dbReference type="GO" id="GO:0003972">
    <property type="term" value="F:RNA ligase (ATP) activity"/>
    <property type="evidence" value="ECO:0007669"/>
    <property type="project" value="InterPro"/>
</dbReference>